<keyword evidence="2" id="KW-1185">Reference proteome</keyword>
<dbReference type="Proteomes" id="UP000886653">
    <property type="component" value="Unassembled WGS sequence"/>
</dbReference>
<protein>
    <submittedName>
        <fullName evidence="1">Uncharacterized protein</fullName>
    </submittedName>
</protein>
<evidence type="ECO:0000313" key="1">
    <source>
        <dbReference type="EMBL" id="KAG0142751.1"/>
    </source>
</evidence>
<reference evidence="1" key="1">
    <citation type="submission" date="2013-11" db="EMBL/GenBank/DDBJ databases">
        <title>Genome sequence of the fusiform rust pathogen reveals effectors for host alternation and coevolution with pine.</title>
        <authorList>
            <consortium name="DOE Joint Genome Institute"/>
            <person name="Smith K."/>
            <person name="Pendleton A."/>
            <person name="Kubisiak T."/>
            <person name="Anderson C."/>
            <person name="Salamov A."/>
            <person name="Aerts A."/>
            <person name="Riley R."/>
            <person name="Clum A."/>
            <person name="Lindquist E."/>
            <person name="Ence D."/>
            <person name="Campbell M."/>
            <person name="Kronenberg Z."/>
            <person name="Feau N."/>
            <person name="Dhillon B."/>
            <person name="Hamelin R."/>
            <person name="Burleigh J."/>
            <person name="Smith J."/>
            <person name="Yandell M."/>
            <person name="Nelson C."/>
            <person name="Grigoriev I."/>
            <person name="Davis J."/>
        </authorList>
    </citation>
    <scope>NUCLEOTIDE SEQUENCE</scope>
    <source>
        <strain evidence="1">G11</strain>
    </source>
</reference>
<evidence type="ECO:0000313" key="2">
    <source>
        <dbReference type="Proteomes" id="UP000886653"/>
    </source>
</evidence>
<accession>A0A9P6NA23</accession>
<comment type="caution">
    <text evidence="1">The sequence shown here is derived from an EMBL/GenBank/DDBJ whole genome shotgun (WGS) entry which is preliminary data.</text>
</comment>
<dbReference type="AlphaFoldDB" id="A0A9P6NA23"/>
<gene>
    <name evidence="1" type="ORF">CROQUDRAFT_135397</name>
</gene>
<proteinExistence type="predicted"/>
<dbReference type="EMBL" id="MU167339">
    <property type="protein sequence ID" value="KAG0142751.1"/>
    <property type="molecule type" value="Genomic_DNA"/>
</dbReference>
<name>A0A9P6NA23_9BASI</name>
<organism evidence="1 2">
    <name type="scientific">Cronartium quercuum f. sp. fusiforme G11</name>
    <dbReference type="NCBI Taxonomy" id="708437"/>
    <lineage>
        <taxon>Eukaryota</taxon>
        <taxon>Fungi</taxon>
        <taxon>Dikarya</taxon>
        <taxon>Basidiomycota</taxon>
        <taxon>Pucciniomycotina</taxon>
        <taxon>Pucciniomycetes</taxon>
        <taxon>Pucciniales</taxon>
        <taxon>Coleosporiaceae</taxon>
        <taxon>Cronartium</taxon>
    </lineage>
</organism>
<sequence>MPIYHCKARGCGKHQYINDNGEDCWGKPVIASTVHNHTRLDLCHAFAPSTMRRNHQQDDLKAGLENHQSILYILLVLTRQSKMLISHTPLVAKHVLILDCVPLVMWIKQIPNQVLGHMIGTKFTQMSLTVRVSLWLCPLECTLQSSTCCILTQCNCFYSGNGDATMVIVDPPDAYNSAPYNPDASISDIQESPGW</sequence>